<feature type="compositionally biased region" description="Basic and acidic residues" evidence="1">
    <location>
        <begin position="803"/>
        <end position="818"/>
    </location>
</feature>
<dbReference type="Proteomes" id="UP000011853">
    <property type="component" value="Segment"/>
</dbReference>
<dbReference type="GO" id="GO:0003824">
    <property type="term" value="F:catalytic activity"/>
    <property type="evidence" value="ECO:0007669"/>
    <property type="project" value="InterPro"/>
</dbReference>
<keyword evidence="4" id="KW-1185">Reference proteome</keyword>
<dbReference type="Gene3D" id="3.40.50.620">
    <property type="entry name" value="HUPs"/>
    <property type="match status" value="1"/>
</dbReference>
<dbReference type="Pfam" id="PF01467">
    <property type="entry name" value="CTP_transf_like"/>
    <property type="match status" value="1"/>
</dbReference>
<dbReference type="RefSeq" id="YP_007675634.1">
    <property type="nucleotide sequence ID" value="NC_020859.1"/>
</dbReference>
<dbReference type="EMBL" id="HQ317292">
    <property type="protein sequence ID" value="AGH07275.1"/>
    <property type="molecule type" value="Genomic_DNA"/>
</dbReference>
<accession>M4PQB5</accession>
<dbReference type="KEGG" id="vg:15012222"/>
<protein>
    <recommendedName>
        <fullName evidence="2">Cytidyltransferase-like domain-containing protein</fullName>
    </recommendedName>
</protein>
<dbReference type="InterPro" id="IPR004821">
    <property type="entry name" value="Cyt_trans-like"/>
</dbReference>
<evidence type="ECO:0000313" key="4">
    <source>
        <dbReference type="Proteomes" id="UP000011853"/>
    </source>
</evidence>
<reference evidence="3 4" key="1">
    <citation type="submission" date="2010-09" db="EMBL/GenBank/DDBJ databases">
        <title>The Genome Sequence of Synechococcus phage S-RIM2 isolate R1_1999.</title>
        <authorList>
            <consortium name="The Broad Institute Genome Sequencing Platform"/>
            <person name="Henn M.R."/>
            <person name="Marston M."/>
            <person name="Levin J."/>
            <person name="Malboeuf C."/>
            <person name="Casali M."/>
            <person name="Russ C."/>
            <person name="Lennon N."/>
            <person name="Chapman S.B."/>
            <person name="Erlich R."/>
            <person name="Young S.K."/>
            <person name="Yandava C."/>
            <person name="Zeng Q."/>
            <person name="Fitzgerald M.F."/>
            <person name="Alvarado L."/>
            <person name="Anderson S."/>
            <person name="Berlin A."/>
            <person name="Chen Z."/>
            <person name="Freedman E."/>
            <person name="Gellesch M."/>
            <person name="Goldberg J."/>
            <person name="Green L."/>
            <person name="Griggs A."/>
            <person name="Gujja S."/>
            <person name="Heilman E."/>
            <person name="Heiman D."/>
            <person name="Hollinger A."/>
            <person name="Howarth C."/>
            <person name="Larson L."/>
            <person name="Mehta T."/>
            <person name="Neiman D."/>
            <person name="Pearson M."/>
            <person name="Roberts A."/>
            <person name="Ryan E."/>
            <person name="Saif S."/>
            <person name="Shea T."/>
            <person name="Shenoy N."/>
            <person name="Sisk P."/>
            <person name="Stolte C."/>
            <person name="Sykes S."/>
            <person name="White J."/>
            <person name="Haas B."/>
            <person name="Nusbaum C."/>
            <person name="Birren B."/>
        </authorList>
    </citation>
    <scope>NUCLEOTIDE SEQUENCE [LARGE SCALE GENOMIC DNA]</scope>
    <source>
        <strain evidence="3">RIM2_R1_999</strain>
    </source>
</reference>
<dbReference type="SUPFAM" id="SSF52374">
    <property type="entry name" value="Nucleotidylyl transferase"/>
    <property type="match status" value="1"/>
</dbReference>
<evidence type="ECO:0000313" key="3">
    <source>
        <dbReference type="EMBL" id="AGH07275.1"/>
    </source>
</evidence>
<organism evidence="3 4">
    <name type="scientific">Synechococcus phage S-RIM2 R1_1999</name>
    <dbReference type="NCBI Taxonomy" id="869662"/>
    <lineage>
        <taxon>Viruses</taxon>
        <taxon>Duplodnaviria</taxon>
        <taxon>Heunggongvirae</taxon>
        <taxon>Uroviricota</taxon>
        <taxon>Caudoviricetes</taxon>
        <taxon>Pantevenvirales</taxon>
        <taxon>Kyanoviridae</taxon>
        <taxon>Nerrivikvirus</taxon>
        <taxon>Nerrivikvirus srim2</taxon>
    </lineage>
</organism>
<evidence type="ECO:0000259" key="2">
    <source>
        <dbReference type="Pfam" id="PF01467"/>
    </source>
</evidence>
<feature type="domain" description="Cytidyltransferase-like" evidence="2">
    <location>
        <begin position="83"/>
        <end position="225"/>
    </location>
</feature>
<dbReference type="GeneID" id="15012222"/>
<feature type="compositionally biased region" description="Low complexity" evidence="1">
    <location>
        <begin position="843"/>
        <end position="855"/>
    </location>
</feature>
<name>M4PQB5_9CAUD</name>
<feature type="region of interest" description="Disordered" evidence="1">
    <location>
        <begin position="801"/>
        <end position="878"/>
    </location>
</feature>
<dbReference type="InterPro" id="IPR014729">
    <property type="entry name" value="Rossmann-like_a/b/a_fold"/>
</dbReference>
<evidence type="ECO:0000256" key="1">
    <source>
        <dbReference type="SAM" id="MobiDB-lite"/>
    </source>
</evidence>
<feature type="region of interest" description="Disordered" evidence="1">
    <location>
        <begin position="944"/>
        <end position="1021"/>
    </location>
</feature>
<feature type="region of interest" description="Disordered" evidence="1">
    <location>
        <begin position="50"/>
        <end position="76"/>
    </location>
</feature>
<proteinExistence type="predicted"/>
<gene>
    <name evidence="3" type="ORF">SWTG_00144</name>
</gene>
<dbReference type="OrthoDB" id="6875at10239"/>
<sequence>MKKFSAFLTEAEKSFAAKSAKALKLQHIGYGRYADSAGNVTHMSKDGKLVKLQPGEEPTPTQQNGEEETGGGEGKVDQGAISITFGRFNPPTVGHEKLLAKVAREAKTSGGEYRIYPSRSEDPKKNPLDAGTKVKYMRLAYPDHANAVVDNPDMRTIFDVLSALDADGYSAVNIVVGGDRVSEFNSLAQKYNGDLYTFDEIKVVSAGDRDPDAEGVEGMSASKMRKAAVENDFDTFDKGIPESLSKKDRETLYLLLRQAMQVEESYDDFAEASYSLFEVAPKLDPQGLREAYFDGGLFEVGTFVENVNTGIISKVVSRGSNYVISIDEHDNIFRTWLRDLLERNDIKLFDFTPAGEMGTDKLTNYMKKLTPGEFIRKINKRKRTLSNMYSNDLPDMSEALRQVYEKKKLDAVGKEDGDIDNDGDKDNTDSYLLNRRKTVTKALGKKTHICAKLVGYKKEEWETIPEMHTMLEDGTVTHYDIMREGVIRHNVPVEHLEILISEKHEHFDNYDKNAEVLGEGKSDRPLGMMHSFSRGVKQKRGEKREVKYGMDSEGNRAGKYKVKNEELETVDEAEQRVKAKADKKMKVYGGPAYIKKPDVKKAEVQEGKFTGSKSSVERNAVAYSGDRNAAERRKDRRILATYYGEGGKKSAIERAKKERDEKRAARKEAFAFSDVELEELALLEEIDAMSDEQLIDMMEDIIIETAEDIDDLIEICEHLEEVEILSEERDAGAMAREKLNKPAGPSRMDRLKSAAKAAGSKLKAGAAKAGAAVKKGVKAAGKSAAANTGKAVGTFQANRIKAKRAELSKPSEKKKEAPKSSSSDDDGTGGKLDALLSKTRGTSSSSSSDSGSSSSSGGGGSSSSSSSSGSTRKAVGGALRKVGSLVKKGLKKAVGKTARVVSSGSDKLAKRLGEDYEQIADMYESGMFSIQEIENVVELYKGKHGQTDKQYADSRSSGGKMVSGDSKMSGAEYTHGRRVKAANPGMQPDVGGKTKPKSQGKMDRGTRADIQYRKANLKKKD</sequence>
<feature type="compositionally biased region" description="Basic and acidic residues" evidence="1">
    <location>
        <begin position="1000"/>
        <end position="1012"/>
    </location>
</feature>